<dbReference type="EMBL" id="JBHRTO010000001">
    <property type="protein sequence ID" value="MFC3179457.1"/>
    <property type="molecule type" value="Genomic_DNA"/>
</dbReference>
<dbReference type="Proteomes" id="UP001595547">
    <property type="component" value="Unassembled WGS sequence"/>
</dbReference>
<evidence type="ECO:0000313" key="2">
    <source>
        <dbReference type="EMBL" id="MFC3179457.1"/>
    </source>
</evidence>
<gene>
    <name evidence="2" type="ORF">ACFOGH_00500</name>
</gene>
<reference evidence="3" key="1">
    <citation type="journal article" date="2019" name="Int. J. Syst. Evol. Microbiol.">
        <title>The Global Catalogue of Microorganisms (GCM) 10K type strain sequencing project: providing services to taxonomists for standard genome sequencing and annotation.</title>
        <authorList>
            <consortium name="The Broad Institute Genomics Platform"/>
            <consortium name="The Broad Institute Genome Sequencing Center for Infectious Disease"/>
            <person name="Wu L."/>
            <person name="Ma J."/>
        </authorList>
    </citation>
    <scope>NUCLEOTIDE SEQUENCE [LARGE SCALE GENOMIC DNA]</scope>
    <source>
        <strain evidence="3">KCTC 52039</strain>
    </source>
</reference>
<comment type="caution">
    <text evidence="2">The sequence shown here is derived from an EMBL/GenBank/DDBJ whole genome shotgun (WGS) entry which is preliminary data.</text>
</comment>
<dbReference type="InterPro" id="IPR009752">
    <property type="entry name" value="Phage_Mu_GpJ"/>
</dbReference>
<keyword evidence="3" id="KW-1185">Reference proteome</keyword>
<organism evidence="2 3">
    <name type="scientific">Cypionkella sinensis</name>
    <dbReference type="NCBI Taxonomy" id="1756043"/>
    <lineage>
        <taxon>Bacteria</taxon>
        <taxon>Pseudomonadati</taxon>
        <taxon>Pseudomonadota</taxon>
        <taxon>Alphaproteobacteria</taxon>
        <taxon>Rhodobacterales</taxon>
        <taxon>Paracoccaceae</taxon>
        <taxon>Cypionkella</taxon>
    </lineage>
</organism>
<name>A0ABV7IWJ8_9RHOB</name>
<accession>A0ABV7IWJ8</accession>
<dbReference type="Pfam" id="PF07030">
    <property type="entry name" value="Phage_Mu_Gp36"/>
    <property type="match status" value="1"/>
</dbReference>
<dbReference type="RefSeq" id="WP_380071104.1">
    <property type="nucleotide sequence ID" value="NZ_JBHRTO010000001.1"/>
</dbReference>
<sequence length="156" mass="16921">MTYATQQQMATRFGEAQLVLLTDRASVATGVIDAAVMARALSDADAVIDGYLGARYTLPLAEIPPLITDLAQVIAYWKLHISEPDAKTRTDYEQAVKMLKDIANGTIRIPAAGIEPATSGASGVMTTDRDRPFTRLSRETIAWQPTKRPAATQTSR</sequence>
<feature type="region of interest" description="Disordered" evidence="1">
    <location>
        <begin position="135"/>
        <end position="156"/>
    </location>
</feature>
<evidence type="ECO:0000313" key="3">
    <source>
        <dbReference type="Proteomes" id="UP001595547"/>
    </source>
</evidence>
<protein>
    <submittedName>
        <fullName evidence="2">Gp436 family protein</fullName>
    </submittedName>
</protein>
<evidence type="ECO:0000256" key="1">
    <source>
        <dbReference type="SAM" id="MobiDB-lite"/>
    </source>
</evidence>
<proteinExistence type="predicted"/>